<keyword evidence="2" id="KW-0732">Signal</keyword>
<comment type="caution">
    <text evidence="3">The sequence shown here is derived from an EMBL/GenBank/DDBJ whole genome shotgun (WGS) entry which is preliminary data.</text>
</comment>
<proteinExistence type="predicted"/>
<sequence length="190" mass="21614">MKNCLRLLLLCSCLLLVYPTYAGGLSAWEKSTPGGNKMEWDGTAPARALFWGVQCDSLKDPVPLATWYFYKDCIIGGDDSTFYVINEPDCSVHRFTEKSAFEAYLTAQNLVPRVWKRTYNAYDIWDYSDRLLFMSFFLIPVLGIVLICYIVVLVGLLRGKKRAVWKYVFLAAPPLVYIIAAILQASPQSW</sequence>
<keyword evidence="1" id="KW-1133">Transmembrane helix</keyword>
<dbReference type="Proteomes" id="UP000659124">
    <property type="component" value="Unassembled WGS sequence"/>
</dbReference>
<feature type="transmembrane region" description="Helical" evidence="1">
    <location>
        <begin position="131"/>
        <end position="157"/>
    </location>
</feature>
<feature type="signal peptide" evidence="2">
    <location>
        <begin position="1"/>
        <end position="22"/>
    </location>
</feature>
<keyword evidence="4" id="KW-1185">Reference proteome</keyword>
<accession>A0ABR7TX53</accession>
<protein>
    <submittedName>
        <fullName evidence="3">Uncharacterized protein</fullName>
    </submittedName>
</protein>
<evidence type="ECO:0000256" key="2">
    <source>
        <dbReference type="SAM" id="SignalP"/>
    </source>
</evidence>
<name>A0ABR7TX53_9BACT</name>
<evidence type="ECO:0000256" key="1">
    <source>
        <dbReference type="SAM" id="Phobius"/>
    </source>
</evidence>
<reference evidence="3 4" key="1">
    <citation type="submission" date="2020-09" db="EMBL/GenBank/DDBJ databases">
        <title>Genome sequences of type strains of Chitinophaga qingshengii and Chitinophaga varians.</title>
        <authorList>
            <person name="Kittiwongwattana C."/>
        </authorList>
    </citation>
    <scope>NUCLEOTIDE SEQUENCE [LARGE SCALE GENOMIC DNA]</scope>
    <source>
        <strain evidence="3 4">JCM 30026</strain>
    </source>
</reference>
<keyword evidence="1" id="KW-0472">Membrane</keyword>
<keyword evidence="1" id="KW-0812">Transmembrane</keyword>
<feature type="transmembrane region" description="Helical" evidence="1">
    <location>
        <begin position="164"/>
        <end position="185"/>
    </location>
</feature>
<organism evidence="3 4">
    <name type="scientific">Chitinophaga qingshengii</name>
    <dbReference type="NCBI Taxonomy" id="1569794"/>
    <lineage>
        <taxon>Bacteria</taxon>
        <taxon>Pseudomonadati</taxon>
        <taxon>Bacteroidota</taxon>
        <taxon>Chitinophagia</taxon>
        <taxon>Chitinophagales</taxon>
        <taxon>Chitinophagaceae</taxon>
        <taxon>Chitinophaga</taxon>
    </lineage>
</organism>
<evidence type="ECO:0000313" key="4">
    <source>
        <dbReference type="Proteomes" id="UP000659124"/>
    </source>
</evidence>
<evidence type="ECO:0000313" key="3">
    <source>
        <dbReference type="EMBL" id="MBC9934255.1"/>
    </source>
</evidence>
<dbReference type="EMBL" id="JACVFC010000005">
    <property type="protein sequence ID" value="MBC9934255.1"/>
    <property type="molecule type" value="Genomic_DNA"/>
</dbReference>
<gene>
    <name evidence="3" type="ORF">ICL07_27960</name>
</gene>
<dbReference type="RefSeq" id="WP_188091370.1">
    <property type="nucleotide sequence ID" value="NZ_JACVFC010000005.1"/>
</dbReference>
<feature type="chain" id="PRO_5045282120" evidence="2">
    <location>
        <begin position="23"/>
        <end position="190"/>
    </location>
</feature>